<evidence type="ECO:0000313" key="2">
    <source>
        <dbReference type="EMBL" id="KAJ0985125.1"/>
    </source>
</evidence>
<reference evidence="2" key="2">
    <citation type="journal article" date="2022" name="Hortic Res">
        <title>The genome of Dioscorea zingiberensis sheds light on the biosynthesis, origin and evolution of the medicinally important diosgenin saponins.</title>
        <authorList>
            <person name="Li Y."/>
            <person name="Tan C."/>
            <person name="Li Z."/>
            <person name="Guo J."/>
            <person name="Li S."/>
            <person name="Chen X."/>
            <person name="Wang C."/>
            <person name="Dai X."/>
            <person name="Yang H."/>
            <person name="Song W."/>
            <person name="Hou L."/>
            <person name="Xu J."/>
            <person name="Tong Z."/>
            <person name="Xu A."/>
            <person name="Yuan X."/>
            <person name="Wang W."/>
            <person name="Yang Q."/>
            <person name="Chen L."/>
            <person name="Sun Z."/>
            <person name="Wang K."/>
            <person name="Pan B."/>
            <person name="Chen J."/>
            <person name="Bao Y."/>
            <person name="Liu F."/>
            <person name="Qi X."/>
            <person name="Gang D.R."/>
            <person name="Wen J."/>
            <person name="Li J."/>
        </authorList>
    </citation>
    <scope>NUCLEOTIDE SEQUENCE</scope>
    <source>
        <strain evidence="2">Dzin_1.0</strain>
    </source>
</reference>
<sequence length="128" mass="14597">MHCSRRQIYKPNGLWPKRGWAGTASYPLSLSTEHSESWKGVLKVNSFEKKGFQQSKRNSFESKKTLSLLGTGRINSTRAVSVGSSGHHKYAYLSMLTSYIYTFILLHSYAEFFYSTNAVNFKIILKSE</sequence>
<keyword evidence="1" id="KW-1133">Transmembrane helix</keyword>
<reference evidence="2" key="1">
    <citation type="submission" date="2021-03" db="EMBL/GenBank/DDBJ databases">
        <authorList>
            <person name="Li Z."/>
            <person name="Yang C."/>
        </authorList>
    </citation>
    <scope>NUCLEOTIDE SEQUENCE</scope>
    <source>
        <strain evidence="2">Dzin_1.0</strain>
        <tissue evidence="2">Leaf</tissue>
    </source>
</reference>
<feature type="transmembrane region" description="Helical" evidence="1">
    <location>
        <begin position="90"/>
        <end position="110"/>
    </location>
</feature>
<dbReference type="EMBL" id="JAGGNH010000001">
    <property type="protein sequence ID" value="KAJ0985125.1"/>
    <property type="molecule type" value="Genomic_DNA"/>
</dbReference>
<comment type="caution">
    <text evidence="2">The sequence shown here is derived from an EMBL/GenBank/DDBJ whole genome shotgun (WGS) entry which is preliminary data.</text>
</comment>
<name>A0A9D5HQ45_9LILI</name>
<evidence type="ECO:0000256" key="1">
    <source>
        <dbReference type="SAM" id="Phobius"/>
    </source>
</evidence>
<keyword evidence="3" id="KW-1185">Reference proteome</keyword>
<organism evidence="2 3">
    <name type="scientific">Dioscorea zingiberensis</name>
    <dbReference type="NCBI Taxonomy" id="325984"/>
    <lineage>
        <taxon>Eukaryota</taxon>
        <taxon>Viridiplantae</taxon>
        <taxon>Streptophyta</taxon>
        <taxon>Embryophyta</taxon>
        <taxon>Tracheophyta</taxon>
        <taxon>Spermatophyta</taxon>
        <taxon>Magnoliopsida</taxon>
        <taxon>Liliopsida</taxon>
        <taxon>Dioscoreales</taxon>
        <taxon>Dioscoreaceae</taxon>
        <taxon>Dioscorea</taxon>
    </lineage>
</organism>
<evidence type="ECO:0000313" key="3">
    <source>
        <dbReference type="Proteomes" id="UP001085076"/>
    </source>
</evidence>
<keyword evidence="1" id="KW-0472">Membrane</keyword>
<proteinExistence type="predicted"/>
<accession>A0A9D5HQ45</accession>
<gene>
    <name evidence="2" type="ORF">J5N97_003481</name>
</gene>
<protein>
    <submittedName>
        <fullName evidence="2">Uncharacterized protein</fullName>
    </submittedName>
</protein>
<keyword evidence="1" id="KW-0812">Transmembrane</keyword>
<dbReference type="Proteomes" id="UP001085076">
    <property type="component" value="Miscellaneous, Linkage group lg01"/>
</dbReference>
<dbReference type="AlphaFoldDB" id="A0A9D5HQ45"/>